<proteinExistence type="predicted"/>
<dbReference type="EMBL" id="BLXT01008617">
    <property type="protein sequence ID" value="GFO50596.1"/>
    <property type="molecule type" value="Genomic_DNA"/>
</dbReference>
<dbReference type="AlphaFoldDB" id="A0AAV4E403"/>
<gene>
    <name evidence="1" type="ORF">PoB_007710100</name>
</gene>
<comment type="caution">
    <text evidence="1">The sequence shown here is derived from an EMBL/GenBank/DDBJ whole genome shotgun (WGS) entry which is preliminary data.</text>
</comment>
<evidence type="ECO:0000313" key="2">
    <source>
        <dbReference type="Proteomes" id="UP000735302"/>
    </source>
</evidence>
<protein>
    <submittedName>
        <fullName evidence="1">Uncharacterized protein</fullName>
    </submittedName>
</protein>
<keyword evidence="2" id="KW-1185">Reference proteome</keyword>
<organism evidence="1 2">
    <name type="scientific">Plakobranchus ocellatus</name>
    <dbReference type="NCBI Taxonomy" id="259542"/>
    <lineage>
        <taxon>Eukaryota</taxon>
        <taxon>Metazoa</taxon>
        <taxon>Spiralia</taxon>
        <taxon>Lophotrochozoa</taxon>
        <taxon>Mollusca</taxon>
        <taxon>Gastropoda</taxon>
        <taxon>Heterobranchia</taxon>
        <taxon>Euthyneura</taxon>
        <taxon>Panpulmonata</taxon>
        <taxon>Sacoglossa</taxon>
        <taxon>Placobranchoidea</taxon>
        <taxon>Plakobranchidae</taxon>
        <taxon>Plakobranchus</taxon>
    </lineage>
</organism>
<evidence type="ECO:0000313" key="1">
    <source>
        <dbReference type="EMBL" id="GFO50596.1"/>
    </source>
</evidence>
<name>A0AAV4E403_9GAST</name>
<sequence>MNSSSQFLGIKITLDGSGHGRAPVMEEETRWTVFSSRNAIKTSKSLPGADCDSNHILAMRKFKIKLRKFKKAKVNPNSKRTYKNAM</sequence>
<reference evidence="1 2" key="1">
    <citation type="journal article" date="2021" name="Elife">
        <title>Chloroplast acquisition without the gene transfer in kleptoplastic sea slugs, Plakobranchus ocellatus.</title>
        <authorList>
            <person name="Maeda T."/>
            <person name="Takahashi S."/>
            <person name="Yoshida T."/>
            <person name="Shimamura S."/>
            <person name="Takaki Y."/>
            <person name="Nagai Y."/>
            <person name="Toyoda A."/>
            <person name="Suzuki Y."/>
            <person name="Arimoto A."/>
            <person name="Ishii H."/>
            <person name="Satoh N."/>
            <person name="Nishiyama T."/>
            <person name="Hasebe M."/>
            <person name="Maruyama T."/>
            <person name="Minagawa J."/>
            <person name="Obokata J."/>
            <person name="Shigenobu S."/>
        </authorList>
    </citation>
    <scope>NUCLEOTIDE SEQUENCE [LARGE SCALE GENOMIC DNA]</scope>
</reference>
<accession>A0AAV4E403</accession>
<dbReference type="Proteomes" id="UP000735302">
    <property type="component" value="Unassembled WGS sequence"/>
</dbReference>